<keyword evidence="3" id="KW-1185">Reference proteome</keyword>
<sequence length="270" mass="29489">MSDDEAVPWQSTLFCWSGLLTAASGDPLPELLWTSKDSSTWSMGISFSGSWLPSTDSSLSSDPLSSLSAPPASDPNNPNTFTISSKTFLSTPSHITVCTTKGLMGSYKLDNGDGHQDFSDLEHRLVIAREPVFGSWRVCVARGSTQFGKFVSLGFVHVDDDNNGRVSMILARRYVLSGQDWRVARMNLDKDKGYVTKAGLSTGLTQICDGFEQSFREDGGGEQEIGKWLEANLPLQAPPRDKTDKRSRAKEGESEEGRKKQKADPEVSGL</sequence>
<evidence type="ECO:0000256" key="1">
    <source>
        <dbReference type="SAM" id="MobiDB-lite"/>
    </source>
</evidence>
<proteinExistence type="predicted"/>
<accession>A0ABQ6MGB8</accession>
<feature type="region of interest" description="Disordered" evidence="1">
    <location>
        <begin position="229"/>
        <end position="270"/>
    </location>
</feature>
<gene>
    <name evidence="2" type="ORF">TeGR_g2329</name>
</gene>
<comment type="caution">
    <text evidence="2">The sequence shown here is derived from an EMBL/GenBank/DDBJ whole genome shotgun (WGS) entry which is preliminary data.</text>
</comment>
<evidence type="ECO:0000313" key="2">
    <source>
        <dbReference type="EMBL" id="GMI25844.1"/>
    </source>
</evidence>
<evidence type="ECO:0000313" key="3">
    <source>
        <dbReference type="Proteomes" id="UP001165060"/>
    </source>
</evidence>
<reference evidence="2 3" key="1">
    <citation type="journal article" date="2023" name="Commun. Biol.">
        <title>Genome analysis of Parmales, the sister group of diatoms, reveals the evolutionary specialization of diatoms from phago-mixotrophs to photoautotrophs.</title>
        <authorList>
            <person name="Ban H."/>
            <person name="Sato S."/>
            <person name="Yoshikawa S."/>
            <person name="Yamada K."/>
            <person name="Nakamura Y."/>
            <person name="Ichinomiya M."/>
            <person name="Sato N."/>
            <person name="Blanc-Mathieu R."/>
            <person name="Endo H."/>
            <person name="Kuwata A."/>
            <person name="Ogata H."/>
        </authorList>
    </citation>
    <scope>NUCLEOTIDE SEQUENCE [LARGE SCALE GENOMIC DNA]</scope>
</reference>
<dbReference type="Proteomes" id="UP001165060">
    <property type="component" value="Unassembled WGS sequence"/>
</dbReference>
<name>A0ABQ6MGB8_9STRA</name>
<feature type="compositionally biased region" description="Basic and acidic residues" evidence="1">
    <location>
        <begin position="239"/>
        <end position="270"/>
    </location>
</feature>
<protein>
    <submittedName>
        <fullName evidence="2">Uncharacterized protein</fullName>
    </submittedName>
</protein>
<organism evidence="2 3">
    <name type="scientific">Tetraparma gracilis</name>
    <dbReference type="NCBI Taxonomy" id="2962635"/>
    <lineage>
        <taxon>Eukaryota</taxon>
        <taxon>Sar</taxon>
        <taxon>Stramenopiles</taxon>
        <taxon>Ochrophyta</taxon>
        <taxon>Bolidophyceae</taxon>
        <taxon>Parmales</taxon>
        <taxon>Triparmaceae</taxon>
        <taxon>Tetraparma</taxon>
    </lineage>
</organism>
<dbReference type="EMBL" id="BRYB01000232">
    <property type="protein sequence ID" value="GMI25844.1"/>
    <property type="molecule type" value="Genomic_DNA"/>
</dbReference>